<keyword evidence="6 8" id="KW-0067">ATP-binding</keyword>
<dbReference type="RefSeq" id="WP_110997679.1">
    <property type="nucleotide sequence ID" value="NZ_QKTW01000006.1"/>
</dbReference>
<evidence type="ECO:0000313" key="10">
    <source>
        <dbReference type="EMBL" id="PZF74263.1"/>
    </source>
</evidence>
<dbReference type="Proteomes" id="UP000248745">
    <property type="component" value="Unassembled WGS sequence"/>
</dbReference>
<reference evidence="10 11" key="1">
    <citation type="submission" date="2018-06" db="EMBL/GenBank/DDBJ databases">
        <title>Mucibacter soli gen. nov., sp. nov., a new member of the family Chitinophagaceae producing mucin.</title>
        <authorList>
            <person name="Kim M.-K."/>
            <person name="Park S."/>
            <person name="Kim T.-S."/>
            <person name="Joung Y."/>
            <person name="Han J.-H."/>
            <person name="Kim S.B."/>
        </authorList>
    </citation>
    <scope>NUCLEOTIDE SEQUENCE [LARGE SCALE GENOMIC DNA]</scope>
    <source>
        <strain evidence="10 11">R1-15</strain>
    </source>
</reference>
<comment type="subcellular location">
    <subcellularLocation>
        <location evidence="1 8">Cytoplasm</location>
    </subcellularLocation>
</comment>
<feature type="domain" description="Lysidine-tRNA(Ile) synthetase C-terminal" evidence="9">
    <location>
        <begin position="368"/>
        <end position="443"/>
    </location>
</feature>
<dbReference type="PANTHER" id="PTHR43033:SF1">
    <property type="entry name" value="TRNA(ILE)-LYSIDINE SYNTHASE-RELATED"/>
    <property type="match status" value="1"/>
</dbReference>
<dbReference type="PANTHER" id="PTHR43033">
    <property type="entry name" value="TRNA(ILE)-LYSIDINE SYNTHASE-RELATED"/>
    <property type="match status" value="1"/>
</dbReference>
<evidence type="ECO:0000256" key="8">
    <source>
        <dbReference type="HAMAP-Rule" id="MF_01161"/>
    </source>
</evidence>
<proteinExistence type="inferred from homology"/>
<dbReference type="GO" id="GO:0032267">
    <property type="term" value="F:tRNA(Ile)-lysidine synthase activity"/>
    <property type="evidence" value="ECO:0007669"/>
    <property type="project" value="UniProtKB-EC"/>
</dbReference>
<dbReference type="InterPro" id="IPR012795">
    <property type="entry name" value="tRNA_Ile_lys_synt_N"/>
</dbReference>
<keyword evidence="5 8" id="KW-0547">Nucleotide-binding</keyword>
<dbReference type="InterPro" id="IPR011063">
    <property type="entry name" value="TilS/TtcA_N"/>
</dbReference>
<dbReference type="AlphaFoldDB" id="A0A2W2C2E8"/>
<comment type="similarity">
    <text evidence="8">Belongs to the tRNA(Ile)-lysidine synthase family.</text>
</comment>
<keyword evidence="3 8" id="KW-0436">Ligase</keyword>
<keyword evidence="4 8" id="KW-0819">tRNA processing</keyword>
<dbReference type="GO" id="GO:0006400">
    <property type="term" value="P:tRNA modification"/>
    <property type="evidence" value="ECO:0007669"/>
    <property type="project" value="UniProtKB-UniRule"/>
</dbReference>
<dbReference type="NCBIfam" id="TIGR02433">
    <property type="entry name" value="lysidine_TilS_C"/>
    <property type="match status" value="1"/>
</dbReference>
<dbReference type="GO" id="GO:0005524">
    <property type="term" value="F:ATP binding"/>
    <property type="evidence" value="ECO:0007669"/>
    <property type="project" value="UniProtKB-UniRule"/>
</dbReference>
<dbReference type="InterPro" id="IPR012094">
    <property type="entry name" value="tRNA_Ile_lys_synt"/>
</dbReference>
<dbReference type="InterPro" id="IPR014729">
    <property type="entry name" value="Rossmann-like_a/b/a_fold"/>
</dbReference>
<keyword evidence="2 8" id="KW-0963">Cytoplasm</keyword>
<feature type="binding site" evidence="8">
    <location>
        <begin position="30"/>
        <end position="35"/>
    </location>
    <ligand>
        <name>ATP</name>
        <dbReference type="ChEBI" id="CHEBI:30616"/>
    </ligand>
</feature>
<dbReference type="OrthoDB" id="9807403at2"/>
<dbReference type="SUPFAM" id="SSF52402">
    <property type="entry name" value="Adenine nucleotide alpha hydrolases-like"/>
    <property type="match status" value="1"/>
</dbReference>
<evidence type="ECO:0000313" key="11">
    <source>
        <dbReference type="Proteomes" id="UP000248745"/>
    </source>
</evidence>
<evidence type="ECO:0000259" key="9">
    <source>
        <dbReference type="SMART" id="SM00977"/>
    </source>
</evidence>
<organism evidence="10 11">
    <name type="scientific">Taibaiella soli</name>
    <dbReference type="NCBI Taxonomy" id="1649169"/>
    <lineage>
        <taxon>Bacteria</taxon>
        <taxon>Pseudomonadati</taxon>
        <taxon>Bacteroidota</taxon>
        <taxon>Chitinophagia</taxon>
        <taxon>Chitinophagales</taxon>
        <taxon>Chitinophagaceae</taxon>
        <taxon>Taibaiella</taxon>
    </lineage>
</organism>
<comment type="function">
    <text evidence="8">Ligates lysine onto the cytidine present at position 34 of the AUA codon-specific tRNA(Ile) that contains the anticodon CAU, in an ATP-dependent manner. Cytidine is converted to lysidine, thus changing the amino acid specificity of the tRNA from methionine to isoleucine.</text>
</comment>
<dbReference type="SMART" id="SM00977">
    <property type="entry name" value="TilS_C"/>
    <property type="match status" value="1"/>
</dbReference>
<name>A0A2W2C2E8_9BACT</name>
<dbReference type="Gene3D" id="3.40.50.620">
    <property type="entry name" value="HUPs"/>
    <property type="match status" value="1"/>
</dbReference>
<sequence>MTKDLLQLFRENWKSKQLAEADQQILLAVSGGVDSMVLADLFRRSGIKFGMAHCNYQLRDEASNLDEQLVTDWAKQHDIPFFQVRFDTKKVKEEWKMGTQEAARVLRYEWLDNLRTTHGYHFIATAHHANDNVETVLMNLFKGTGISGLHGIREKNDRIIRPLLFVNKEEIRQYAAENAVPFREDASNETDVYLRNAIRNNVIPVVEARIPNVVQQVNESIARFAQAEVLYRKQIEKEKKRLIEQRGKDWYIPVKKLRKQEALETMVYELFHPYGFSSAQVSQLLQLLETETGHYANSATHRVIRHRDFLVITEQAAEATDLILIEGAPGVVHTADGSLHLSIHTGLDVIPTDKSIACVDFSKMEFPLVLRKWKIGDYFYPFGMNMKKKKVSKFFIEQKLAIHEKERAWVLVSGERIVWVAGMRLDERFKLKPDTQHVLKMEWR</sequence>
<evidence type="ECO:0000256" key="6">
    <source>
        <dbReference type="ARBA" id="ARBA00022840"/>
    </source>
</evidence>
<keyword evidence="11" id="KW-1185">Reference proteome</keyword>
<protein>
    <recommendedName>
        <fullName evidence="8">tRNA(Ile)-lysidine synthase</fullName>
        <ecNumber evidence="8">6.3.4.19</ecNumber>
    </recommendedName>
    <alternativeName>
        <fullName evidence="8">tRNA(Ile)-2-lysyl-cytidine synthase</fullName>
    </alternativeName>
    <alternativeName>
        <fullName evidence="8">tRNA(Ile)-lysidine synthetase</fullName>
    </alternativeName>
</protein>
<comment type="domain">
    <text evidence="8">The N-terminal region contains the highly conserved SGGXDS motif, predicted to be a P-loop motif involved in ATP binding.</text>
</comment>
<dbReference type="NCBIfam" id="TIGR02432">
    <property type="entry name" value="lysidine_TilS_N"/>
    <property type="match status" value="1"/>
</dbReference>
<comment type="catalytic activity">
    <reaction evidence="7 8">
        <text>cytidine(34) in tRNA(Ile2) + L-lysine + ATP = lysidine(34) in tRNA(Ile2) + AMP + diphosphate + H(+)</text>
        <dbReference type="Rhea" id="RHEA:43744"/>
        <dbReference type="Rhea" id="RHEA-COMP:10625"/>
        <dbReference type="Rhea" id="RHEA-COMP:10670"/>
        <dbReference type="ChEBI" id="CHEBI:15378"/>
        <dbReference type="ChEBI" id="CHEBI:30616"/>
        <dbReference type="ChEBI" id="CHEBI:32551"/>
        <dbReference type="ChEBI" id="CHEBI:33019"/>
        <dbReference type="ChEBI" id="CHEBI:82748"/>
        <dbReference type="ChEBI" id="CHEBI:83665"/>
        <dbReference type="ChEBI" id="CHEBI:456215"/>
        <dbReference type="EC" id="6.3.4.19"/>
    </reaction>
</comment>
<evidence type="ECO:0000256" key="4">
    <source>
        <dbReference type="ARBA" id="ARBA00022694"/>
    </source>
</evidence>
<dbReference type="HAMAP" id="MF_01161">
    <property type="entry name" value="tRNA_Ile_lys_synt"/>
    <property type="match status" value="1"/>
</dbReference>
<dbReference type="CDD" id="cd01992">
    <property type="entry name" value="TilS_N"/>
    <property type="match status" value="1"/>
</dbReference>
<dbReference type="SUPFAM" id="SSF56037">
    <property type="entry name" value="PheT/TilS domain"/>
    <property type="match status" value="1"/>
</dbReference>
<comment type="caution">
    <text evidence="10">The sequence shown here is derived from an EMBL/GenBank/DDBJ whole genome shotgun (WGS) entry which is preliminary data.</text>
</comment>
<gene>
    <name evidence="8 10" type="primary">tilS</name>
    <name evidence="10" type="ORF">DN068_04440</name>
</gene>
<evidence type="ECO:0000256" key="7">
    <source>
        <dbReference type="ARBA" id="ARBA00048539"/>
    </source>
</evidence>
<dbReference type="EC" id="6.3.4.19" evidence="8"/>
<dbReference type="Pfam" id="PF01171">
    <property type="entry name" value="ATP_bind_3"/>
    <property type="match status" value="1"/>
</dbReference>
<evidence type="ECO:0000256" key="5">
    <source>
        <dbReference type="ARBA" id="ARBA00022741"/>
    </source>
</evidence>
<dbReference type="GO" id="GO:0005737">
    <property type="term" value="C:cytoplasm"/>
    <property type="evidence" value="ECO:0007669"/>
    <property type="project" value="UniProtKB-SubCell"/>
</dbReference>
<dbReference type="EMBL" id="QKTW01000006">
    <property type="protein sequence ID" value="PZF74263.1"/>
    <property type="molecule type" value="Genomic_DNA"/>
</dbReference>
<dbReference type="InterPro" id="IPR012796">
    <property type="entry name" value="Lysidine-tRNA-synth_C"/>
</dbReference>
<accession>A0A2W2C2E8</accession>
<evidence type="ECO:0000256" key="1">
    <source>
        <dbReference type="ARBA" id="ARBA00004496"/>
    </source>
</evidence>
<evidence type="ECO:0000256" key="3">
    <source>
        <dbReference type="ARBA" id="ARBA00022598"/>
    </source>
</evidence>
<evidence type="ECO:0000256" key="2">
    <source>
        <dbReference type="ARBA" id="ARBA00022490"/>
    </source>
</evidence>
<dbReference type="Pfam" id="PF11734">
    <property type="entry name" value="TilS_C"/>
    <property type="match status" value="1"/>
</dbReference>